<dbReference type="KEGG" id="sapo:SAPIO_CDS1672"/>
<dbReference type="VEuPathDB" id="FungiDB:SAPIO_CDS1672"/>
<dbReference type="Proteomes" id="UP000028545">
    <property type="component" value="Unassembled WGS sequence"/>
</dbReference>
<dbReference type="InterPro" id="IPR046539">
    <property type="entry name" value="DUF6604"/>
</dbReference>
<comment type="caution">
    <text evidence="3">The sequence shown here is derived from an EMBL/GenBank/DDBJ whole genome shotgun (WGS) entry which is preliminary data.</text>
</comment>
<evidence type="ECO:0000259" key="2">
    <source>
        <dbReference type="Pfam" id="PF20253"/>
    </source>
</evidence>
<protein>
    <recommendedName>
        <fullName evidence="2">DUF6604 domain-containing protein</fullName>
    </recommendedName>
</protein>
<feature type="compositionally biased region" description="Acidic residues" evidence="1">
    <location>
        <begin position="121"/>
        <end position="130"/>
    </location>
</feature>
<reference evidence="3 4" key="1">
    <citation type="journal article" date="2014" name="Genome Announc.">
        <title>Draft genome sequence of the pathogenic fungus Scedosporium apiospermum.</title>
        <authorList>
            <person name="Vandeputte P."/>
            <person name="Ghamrawi S."/>
            <person name="Rechenmann M."/>
            <person name="Iltis A."/>
            <person name="Giraud S."/>
            <person name="Fleury M."/>
            <person name="Thornton C."/>
            <person name="Delhaes L."/>
            <person name="Meyer W."/>
            <person name="Papon N."/>
            <person name="Bouchara J.P."/>
        </authorList>
    </citation>
    <scope>NUCLEOTIDE SEQUENCE [LARGE SCALE GENOMIC DNA]</scope>
    <source>
        <strain evidence="3 4">IHEM 14462</strain>
    </source>
</reference>
<dbReference type="EMBL" id="JOWA01000066">
    <property type="protein sequence ID" value="KEZ45847.1"/>
    <property type="molecule type" value="Genomic_DNA"/>
</dbReference>
<feature type="domain" description="DUF6604" evidence="2">
    <location>
        <begin position="49"/>
        <end position="145"/>
    </location>
</feature>
<evidence type="ECO:0000313" key="3">
    <source>
        <dbReference type="EMBL" id="KEZ45847.1"/>
    </source>
</evidence>
<gene>
    <name evidence="3" type="ORF">SAPIO_CDS1672</name>
</gene>
<dbReference type="AlphaFoldDB" id="A0A084GET5"/>
<sequence>MSTNTTKRANQTLSQHHPNHADPQSQPAIKEPPNLPTINPKQKRTVSDVLEMAEIIATMFNQIREGNCTHKFFIDTLSKAYEILGGDRLTTFRTDVKDEATESTWEMVSENRFAVLALGDEEDDLDEPTAEEQATTDPSTRTRTKFRPSKGKSKGNKARRHWPAKDDHPRVEWWADDLAELPSETFGHHHVLDQTDRTGHFIDLSHYSLSLAGWTRDSPKDITA</sequence>
<evidence type="ECO:0000313" key="4">
    <source>
        <dbReference type="Proteomes" id="UP000028545"/>
    </source>
</evidence>
<dbReference type="HOGENOM" id="CLU_1235661_0_0_1"/>
<accession>A0A084GET5</accession>
<name>A0A084GET5_PSEDA</name>
<dbReference type="OrthoDB" id="5339038at2759"/>
<dbReference type="RefSeq" id="XP_016645646.1">
    <property type="nucleotide sequence ID" value="XM_016784889.1"/>
</dbReference>
<feature type="region of interest" description="Disordered" evidence="1">
    <location>
        <begin position="1"/>
        <end position="42"/>
    </location>
</feature>
<feature type="compositionally biased region" description="Polar residues" evidence="1">
    <location>
        <begin position="132"/>
        <end position="141"/>
    </location>
</feature>
<keyword evidence="4" id="KW-1185">Reference proteome</keyword>
<dbReference type="Pfam" id="PF20253">
    <property type="entry name" value="DUF6604"/>
    <property type="match status" value="1"/>
</dbReference>
<feature type="compositionally biased region" description="Basic residues" evidence="1">
    <location>
        <begin position="142"/>
        <end position="162"/>
    </location>
</feature>
<proteinExistence type="predicted"/>
<feature type="region of interest" description="Disordered" evidence="1">
    <location>
        <begin position="121"/>
        <end position="165"/>
    </location>
</feature>
<feature type="compositionally biased region" description="Polar residues" evidence="1">
    <location>
        <begin position="1"/>
        <end position="27"/>
    </location>
</feature>
<evidence type="ECO:0000256" key="1">
    <source>
        <dbReference type="SAM" id="MobiDB-lite"/>
    </source>
</evidence>
<organism evidence="3 4">
    <name type="scientific">Pseudallescheria apiosperma</name>
    <name type="common">Scedosporium apiospermum</name>
    <dbReference type="NCBI Taxonomy" id="563466"/>
    <lineage>
        <taxon>Eukaryota</taxon>
        <taxon>Fungi</taxon>
        <taxon>Dikarya</taxon>
        <taxon>Ascomycota</taxon>
        <taxon>Pezizomycotina</taxon>
        <taxon>Sordariomycetes</taxon>
        <taxon>Hypocreomycetidae</taxon>
        <taxon>Microascales</taxon>
        <taxon>Microascaceae</taxon>
        <taxon>Scedosporium</taxon>
    </lineage>
</organism>
<dbReference type="GeneID" id="27720744"/>